<dbReference type="PROSITE" id="PS50405">
    <property type="entry name" value="GST_CTER"/>
    <property type="match status" value="2"/>
</dbReference>
<dbReference type="SFLD" id="SFLDG00363">
    <property type="entry name" value="AMPS_(cytGST):_Alpha-__Mu-__Pi"/>
    <property type="match status" value="1"/>
</dbReference>
<dbReference type="PANTHER" id="PTHR11571:SF222">
    <property type="entry name" value="GLUTATHIONE TRANSFERASE"/>
    <property type="match status" value="1"/>
</dbReference>
<organism evidence="9 10">
    <name type="scientific">Menidia menidia</name>
    <name type="common">Atlantic silverside</name>
    <dbReference type="NCBI Taxonomy" id="238744"/>
    <lineage>
        <taxon>Eukaryota</taxon>
        <taxon>Metazoa</taxon>
        <taxon>Chordata</taxon>
        <taxon>Craniata</taxon>
        <taxon>Vertebrata</taxon>
        <taxon>Euteleostomi</taxon>
        <taxon>Actinopterygii</taxon>
        <taxon>Neopterygii</taxon>
        <taxon>Teleostei</taxon>
        <taxon>Neoteleostei</taxon>
        <taxon>Acanthomorphata</taxon>
        <taxon>Ovalentaria</taxon>
        <taxon>Atherinomorphae</taxon>
        <taxon>Atheriniformes</taxon>
        <taxon>Atherinopsidae</taxon>
        <taxon>Menidiinae</taxon>
        <taxon>Menidia</taxon>
    </lineage>
</organism>
<dbReference type="InterPro" id="IPR003081">
    <property type="entry name" value="GST_mu"/>
</dbReference>
<dbReference type="FunFam" id="3.40.30.10:FF:000019">
    <property type="entry name" value="Glutathione S-transferase Mu"/>
    <property type="match status" value="1"/>
</dbReference>
<evidence type="ECO:0000259" key="7">
    <source>
        <dbReference type="PROSITE" id="PS50404"/>
    </source>
</evidence>
<dbReference type="PANTHER" id="PTHR11571">
    <property type="entry name" value="GLUTATHIONE S-TRANSFERASE"/>
    <property type="match status" value="1"/>
</dbReference>
<comment type="function">
    <text evidence="1">Conjugation of reduced glutathione to a wide number of exogenous and endogenous hydrophobic electrophiles.</text>
</comment>
<dbReference type="OrthoDB" id="4951845at2759"/>
<dbReference type="InterPro" id="IPR040079">
    <property type="entry name" value="Glutathione_S-Trfase"/>
</dbReference>
<dbReference type="SFLD" id="SFLDS00019">
    <property type="entry name" value="Glutathione_Transferase_(cytos"/>
    <property type="match status" value="2"/>
</dbReference>
<dbReference type="EMBL" id="CAJRST010041110">
    <property type="protein sequence ID" value="CAG6021293.1"/>
    <property type="molecule type" value="Genomic_DNA"/>
</dbReference>
<evidence type="ECO:0000256" key="6">
    <source>
        <dbReference type="ARBA" id="ARBA00081375"/>
    </source>
</evidence>
<feature type="domain" description="GST C-terminal" evidence="8">
    <location>
        <begin position="329"/>
        <end position="446"/>
    </location>
</feature>
<dbReference type="PRINTS" id="PR01267">
    <property type="entry name" value="GSTRNSFRASEM"/>
</dbReference>
<accession>A0A8S4BZG1</accession>
<dbReference type="Gene3D" id="3.40.30.10">
    <property type="entry name" value="Glutaredoxin"/>
    <property type="match status" value="2"/>
</dbReference>
<evidence type="ECO:0000313" key="9">
    <source>
        <dbReference type="EMBL" id="CAG6021293.1"/>
    </source>
</evidence>
<evidence type="ECO:0000259" key="8">
    <source>
        <dbReference type="PROSITE" id="PS50405"/>
    </source>
</evidence>
<evidence type="ECO:0000256" key="3">
    <source>
        <dbReference type="ARBA" id="ARBA00012452"/>
    </source>
</evidence>
<dbReference type="InterPro" id="IPR004045">
    <property type="entry name" value="Glutathione_S-Trfase_N"/>
</dbReference>
<dbReference type="GO" id="GO:0004364">
    <property type="term" value="F:glutathione transferase activity"/>
    <property type="evidence" value="ECO:0007669"/>
    <property type="project" value="UniProtKB-EC"/>
</dbReference>
<keyword evidence="4" id="KW-0808">Transferase</keyword>
<proteinExistence type="inferred from homology"/>
<dbReference type="SFLD" id="SFLDG01205">
    <property type="entry name" value="AMPS.1"/>
    <property type="match status" value="1"/>
</dbReference>
<dbReference type="Pfam" id="PF14497">
    <property type="entry name" value="GST_C_3"/>
    <property type="match status" value="2"/>
</dbReference>
<keyword evidence="10" id="KW-1185">Reference proteome</keyword>
<dbReference type="GO" id="GO:0042802">
    <property type="term" value="F:identical protein binding"/>
    <property type="evidence" value="ECO:0007669"/>
    <property type="project" value="UniProtKB-ARBA"/>
</dbReference>
<dbReference type="Gene3D" id="1.20.1050.10">
    <property type="match status" value="2"/>
</dbReference>
<dbReference type="InterPro" id="IPR036282">
    <property type="entry name" value="Glutathione-S-Trfase_C_sf"/>
</dbReference>
<dbReference type="InterPro" id="IPR004046">
    <property type="entry name" value="GST_C"/>
</dbReference>
<dbReference type="AlphaFoldDB" id="A0A8S4BZG1"/>
<protein>
    <recommendedName>
        <fullName evidence="3">glutathione transferase</fullName>
        <ecNumber evidence="3">2.5.1.18</ecNumber>
    </recommendedName>
    <alternativeName>
        <fullName evidence="6">GST class-mu</fullName>
    </alternativeName>
</protein>
<comment type="catalytic activity">
    <reaction evidence="5">
        <text>RX + glutathione = an S-substituted glutathione + a halide anion + H(+)</text>
        <dbReference type="Rhea" id="RHEA:16437"/>
        <dbReference type="ChEBI" id="CHEBI:15378"/>
        <dbReference type="ChEBI" id="CHEBI:16042"/>
        <dbReference type="ChEBI" id="CHEBI:17792"/>
        <dbReference type="ChEBI" id="CHEBI:57925"/>
        <dbReference type="ChEBI" id="CHEBI:90779"/>
        <dbReference type="EC" id="2.5.1.18"/>
    </reaction>
</comment>
<dbReference type="Proteomes" id="UP000677803">
    <property type="component" value="Unassembled WGS sequence"/>
</dbReference>
<feature type="domain" description="GST C-terminal" evidence="8">
    <location>
        <begin position="90"/>
        <end position="208"/>
    </location>
</feature>
<evidence type="ECO:0000256" key="2">
    <source>
        <dbReference type="ARBA" id="ARBA00005861"/>
    </source>
</evidence>
<comment type="caution">
    <text evidence="9">The sequence shown here is derived from an EMBL/GenBank/DDBJ whole genome shotgun (WGS) entry which is preliminary data.</text>
</comment>
<evidence type="ECO:0000256" key="1">
    <source>
        <dbReference type="ARBA" id="ARBA00003701"/>
    </source>
</evidence>
<reference evidence="9" key="1">
    <citation type="submission" date="2021-05" db="EMBL/GenBank/DDBJ databases">
        <authorList>
            <person name="Tigano A."/>
        </authorList>
    </citation>
    <scope>NUCLEOTIDE SEQUENCE</scope>
</reference>
<dbReference type="InterPro" id="IPR050213">
    <property type="entry name" value="GST_superfamily"/>
</dbReference>
<dbReference type="Pfam" id="PF02798">
    <property type="entry name" value="GST_N"/>
    <property type="match status" value="2"/>
</dbReference>
<evidence type="ECO:0000313" key="10">
    <source>
        <dbReference type="Proteomes" id="UP000677803"/>
    </source>
</evidence>
<gene>
    <name evidence="9" type="ORF">MMEN_LOCUS21506</name>
</gene>
<name>A0A8S4BZG1_9TELE</name>
<evidence type="ECO:0000256" key="5">
    <source>
        <dbReference type="ARBA" id="ARBA00047960"/>
    </source>
</evidence>
<dbReference type="SUPFAM" id="SSF52833">
    <property type="entry name" value="Thioredoxin-like"/>
    <property type="match status" value="3"/>
</dbReference>
<feature type="domain" description="GST N-terminal" evidence="7">
    <location>
        <begin position="211"/>
        <end position="327"/>
    </location>
</feature>
<comment type="similarity">
    <text evidence="2">Belongs to the GST superfamily. Mu family.</text>
</comment>
<dbReference type="CDD" id="cd03075">
    <property type="entry name" value="GST_N_Mu"/>
    <property type="match status" value="2"/>
</dbReference>
<dbReference type="InterPro" id="IPR010987">
    <property type="entry name" value="Glutathione-S-Trfase_C-like"/>
</dbReference>
<dbReference type="EC" id="2.5.1.18" evidence="3"/>
<dbReference type="FunFam" id="1.20.1050.10:FF:000003">
    <property type="entry name" value="Glutathione S-transferase 2"/>
    <property type="match status" value="2"/>
</dbReference>
<dbReference type="CDD" id="cd03209">
    <property type="entry name" value="GST_C_Mu"/>
    <property type="match status" value="1"/>
</dbReference>
<dbReference type="GO" id="GO:0006749">
    <property type="term" value="P:glutathione metabolic process"/>
    <property type="evidence" value="ECO:0007669"/>
    <property type="project" value="TreeGrafter"/>
</dbReference>
<feature type="domain" description="GST N-terminal" evidence="7">
    <location>
        <begin position="1"/>
        <end position="88"/>
    </location>
</feature>
<evidence type="ECO:0000256" key="4">
    <source>
        <dbReference type="ARBA" id="ARBA00022679"/>
    </source>
</evidence>
<dbReference type="SUPFAM" id="SSF47616">
    <property type="entry name" value="GST C-terminal domain-like"/>
    <property type="match status" value="2"/>
</dbReference>
<sequence>MAMTLAYWDIRGLAQPVRLLLEYTGTKYEDKFYSCGEAPNYDKSCWFDEKPKLGIDFANLPYLVDGDRKIVQSNAIMRYIARKNNMCGETEDEKVRVDILENQSMDFRNGFVRMCYTDFDNMKPGYIKTLPGVLKQFSDFLGDRKWFAGDKITFVDFIMYELLDQHRMFHPPCLDEFKNLKNLMDRFENSALFSASAPSTSTPAPNDFTKMAMTFGYWDIRGLGQYIRLMLEYTGSKYDNKVYVCGEAPNYDKSCWFNVKFKLGLDFPNVREFNLCIITLLSRFLLLSDLLQTKLLMQLPYLVDGDRKIVQSNAIMRYLGRKHNLCGETEDEKVRVDMLENQIVDVRTAFIRMCYTDFDTIKPEYLKTLPGVLKQFSDFMGNRKWFAGDKLTFIDFTAYELLDQLRLFHPPCLNEFKNLKDFMDRFEGLEKISAYMKSGRYIKGPVHNRMAKWGNKKL</sequence>
<dbReference type="PROSITE" id="PS50404">
    <property type="entry name" value="GST_NTER"/>
    <property type="match status" value="2"/>
</dbReference>
<dbReference type="InterPro" id="IPR036249">
    <property type="entry name" value="Thioredoxin-like_sf"/>
</dbReference>